<evidence type="ECO:0000256" key="2">
    <source>
        <dbReference type="ARBA" id="ARBA00022643"/>
    </source>
</evidence>
<gene>
    <name evidence="5" type="ORF">AXF14_01085</name>
</gene>
<keyword evidence="1" id="KW-0285">Flavoprotein</keyword>
<reference evidence="6" key="1">
    <citation type="submission" date="2016-02" db="EMBL/GenBank/DDBJ databases">
        <authorList>
            <person name="Holder M.E."/>
            <person name="Ajami N.J."/>
            <person name="Petrosino J.F."/>
        </authorList>
    </citation>
    <scope>NUCLEOTIDE SEQUENCE [LARGE SCALE GENOMIC DNA]</scope>
    <source>
        <strain evidence="6">CCUG 36733</strain>
    </source>
</reference>
<dbReference type="GO" id="GO:0016491">
    <property type="term" value="F:oxidoreductase activity"/>
    <property type="evidence" value="ECO:0007669"/>
    <property type="project" value="UniProtKB-KW"/>
</dbReference>
<keyword evidence="6" id="KW-1185">Reference proteome</keyword>
<dbReference type="PANTHER" id="PTHR43408:SF2">
    <property type="entry name" value="FMN REDUCTASE (NADPH)"/>
    <property type="match status" value="1"/>
</dbReference>
<proteinExistence type="predicted"/>
<dbReference type="Proteomes" id="UP000065220">
    <property type="component" value="Chromosome"/>
</dbReference>
<organism evidence="5 6">
    <name type="scientific">Actinomyces radicidentis</name>
    <dbReference type="NCBI Taxonomy" id="111015"/>
    <lineage>
        <taxon>Bacteria</taxon>
        <taxon>Bacillati</taxon>
        <taxon>Actinomycetota</taxon>
        <taxon>Actinomycetes</taxon>
        <taxon>Actinomycetales</taxon>
        <taxon>Actinomycetaceae</taxon>
        <taxon>Actinomyces</taxon>
    </lineage>
</organism>
<dbReference type="SUPFAM" id="SSF52218">
    <property type="entry name" value="Flavoproteins"/>
    <property type="match status" value="1"/>
</dbReference>
<dbReference type="AlphaFoldDB" id="A0A0X8JGD6"/>
<dbReference type="InterPro" id="IPR023932">
    <property type="entry name" value="CE1759_FMN_reduct"/>
</dbReference>
<accession>A0A0X8JGD6</accession>
<dbReference type="InterPro" id="IPR029039">
    <property type="entry name" value="Flavoprotein-like_sf"/>
</dbReference>
<dbReference type="EMBL" id="CP014228">
    <property type="protein sequence ID" value="AMD88343.1"/>
    <property type="molecule type" value="Genomic_DNA"/>
</dbReference>
<evidence type="ECO:0000313" key="6">
    <source>
        <dbReference type="Proteomes" id="UP000065220"/>
    </source>
</evidence>
<dbReference type="NCBIfam" id="TIGR04037">
    <property type="entry name" value="LLM_duo_CE1759"/>
    <property type="match status" value="1"/>
</dbReference>
<dbReference type="PANTHER" id="PTHR43408">
    <property type="entry name" value="FMN REDUCTASE (NADPH)"/>
    <property type="match status" value="1"/>
</dbReference>
<dbReference type="KEGG" id="ard:AXF14_01085"/>
<dbReference type="Gene3D" id="3.40.50.360">
    <property type="match status" value="1"/>
</dbReference>
<sequence length="240" mass="25019">MPGTAVAAGSPDVPAGEYGESVDAYDHTQMGRFAHLVALHAGIGTPSTSAMLAERLGEATRAALEKDSRVASLKVIALRPLVTDIASASVGGAVSPELQAVIDDLAAADGVIAVTPVFQSSYTGLFKSFIDVLPDGTLRGAPVLMGATAGTARHSLVTEMAMRPLFAYLKAIPTSLAVFAASEDFGASWADSDSHTAPLAERIERAGGELAQYVERFPRQAPVDAMSDFTPLGDLLKRRH</sequence>
<keyword evidence="3" id="KW-0560">Oxidoreductase</keyword>
<dbReference type="STRING" id="111015.AXF14_01085"/>
<feature type="domain" description="NADPH-dependent FMN reductase-like" evidence="4">
    <location>
        <begin position="36"/>
        <end position="184"/>
    </location>
</feature>
<dbReference type="Pfam" id="PF03358">
    <property type="entry name" value="FMN_red"/>
    <property type="match status" value="1"/>
</dbReference>
<evidence type="ECO:0000256" key="1">
    <source>
        <dbReference type="ARBA" id="ARBA00022630"/>
    </source>
</evidence>
<dbReference type="InterPro" id="IPR005025">
    <property type="entry name" value="FMN_Rdtase-like_dom"/>
</dbReference>
<evidence type="ECO:0000256" key="3">
    <source>
        <dbReference type="ARBA" id="ARBA00023002"/>
    </source>
</evidence>
<evidence type="ECO:0000313" key="5">
    <source>
        <dbReference type="EMBL" id="AMD88343.1"/>
    </source>
</evidence>
<keyword evidence="2" id="KW-0288">FMN</keyword>
<protein>
    <submittedName>
        <fullName evidence="5">FMN reductase</fullName>
    </submittedName>
</protein>
<name>A0A0X8JGD6_ACTRD</name>
<dbReference type="InterPro" id="IPR051814">
    <property type="entry name" value="NAD(P)H-dep_FMN_reductase"/>
</dbReference>
<evidence type="ECO:0000259" key="4">
    <source>
        <dbReference type="Pfam" id="PF03358"/>
    </source>
</evidence>